<dbReference type="InterPro" id="IPR048634">
    <property type="entry name" value="SecD_SecF_C"/>
</dbReference>
<dbReference type="OrthoDB" id="9805019at2"/>
<evidence type="ECO:0000256" key="3">
    <source>
        <dbReference type="ARBA" id="ARBA00022475"/>
    </source>
</evidence>
<feature type="transmembrane region" description="Helical" evidence="9">
    <location>
        <begin position="456"/>
        <end position="478"/>
    </location>
</feature>
<feature type="transmembrane region" description="Helical" evidence="9">
    <location>
        <begin position="361"/>
        <end position="380"/>
    </location>
</feature>
<dbReference type="PANTHER" id="PTHR30081:SF1">
    <property type="entry name" value="PROTEIN TRANSLOCASE SUBUNIT SECD"/>
    <property type="match status" value="1"/>
</dbReference>
<dbReference type="Pfam" id="PF02355">
    <property type="entry name" value="SecD_SecF_C"/>
    <property type="match status" value="1"/>
</dbReference>
<evidence type="ECO:0000256" key="6">
    <source>
        <dbReference type="ARBA" id="ARBA00022989"/>
    </source>
</evidence>
<comment type="subunit">
    <text evidence="9">Forms a complex with SecF. Part of the essential Sec protein translocation apparatus which comprises SecA, SecYEG and auxiliary proteins SecDF. Other proteins may also be involved.</text>
</comment>
<dbReference type="InterPro" id="IPR055344">
    <property type="entry name" value="SecD_SecF_C_bact"/>
</dbReference>
<dbReference type="GO" id="GO:0005886">
    <property type="term" value="C:plasma membrane"/>
    <property type="evidence" value="ECO:0007669"/>
    <property type="project" value="UniProtKB-SubCell"/>
</dbReference>
<evidence type="ECO:0000256" key="2">
    <source>
        <dbReference type="ARBA" id="ARBA00022448"/>
    </source>
</evidence>
<evidence type="ECO:0000259" key="10">
    <source>
        <dbReference type="Pfam" id="PF02355"/>
    </source>
</evidence>
<evidence type="ECO:0000313" key="14">
    <source>
        <dbReference type="Proteomes" id="UP000182409"/>
    </source>
</evidence>
<keyword evidence="4 9" id="KW-0812">Transmembrane</keyword>
<accession>A0A1H4N7M2</accession>
<dbReference type="FunFam" id="1.20.1640.10:FF:000004">
    <property type="entry name" value="Protein translocase subunit SecD"/>
    <property type="match status" value="1"/>
</dbReference>
<dbReference type="Pfam" id="PF21760">
    <property type="entry name" value="SecD_1st"/>
    <property type="match status" value="1"/>
</dbReference>
<protein>
    <recommendedName>
        <fullName evidence="9">Protein translocase subunit SecD</fullName>
    </recommendedName>
</protein>
<keyword evidence="2 9" id="KW-0813">Transport</keyword>
<evidence type="ECO:0000256" key="4">
    <source>
        <dbReference type="ARBA" id="ARBA00022692"/>
    </source>
</evidence>
<evidence type="ECO:0000259" key="11">
    <source>
        <dbReference type="Pfam" id="PF21760"/>
    </source>
</evidence>
<evidence type="ECO:0000256" key="7">
    <source>
        <dbReference type="ARBA" id="ARBA00023010"/>
    </source>
</evidence>
<dbReference type="NCBIfam" id="TIGR01129">
    <property type="entry name" value="secD"/>
    <property type="match status" value="1"/>
</dbReference>
<dbReference type="RefSeq" id="WP_074653927.1">
    <property type="nucleotide sequence ID" value="NZ_FNSD01000001.1"/>
</dbReference>
<dbReference type="GO" id="GO:0006605">
    <property type="term" value="P:protein targeting"/>
    <property type="evidence" value="ECO:0007669"/>
    <property type="project" value="UniProtKB-UniRule"/>
</dbReference>
<feature type="domain" description="SecDF P1 head subdomain" evidence="12">
    <location>
        <begin position="234"/>
        <end position="339"/>
    </location>
</feature>
<evidence type="ECO:0000259" key="12">
    <source>
        <dbReference type="Pfam" id="PF22599"/>
    </source>
</evidence>
<proteinExistence type="inferred from homology"/>
<keyword evidence="7 9" id="KW-0811">Translocation</keyword>
<dbReference type="Gene3D" id="3.30.1360.200">
    <property type="match status" value="1"/>
</dbReference>
<gene>
    <name evidence="9" type="primary">secD</name>
    <name evidence="13" type="ORF">SAMN05443244_2153</name>
</gene>
<dbReference type="GO" id="GO:0015450">
    <property type="term" value="F:protein-transporting ATPase activity"/>
    <property type="evidence" value="ECO:0007669"/>
    <property type="project" value="InterPro"/>
</dbReference>
<dbReference type="InterPro" id="IPR022646">
    <property type="entry name" value="SecD/SecF_CS"/>
</dbReference>
<dbReference type="SUPFAM" id="SSF82866">
    <property type="entry name" value="Multidrug efflux transporter AcrB transmembrane domain"/>
    <property type="match status" value="1"/>
</dbReference>
<evidence type="ECO:0000313" key="13">
    <source>
        <dbReference type="EMBL" id="SEB90808.1"/>
    </source>
</evidence>
<dbReference type="HAMAP" id="MF_01463_B">
    <property type="entry name" value="SecD_B"/>
    <property type="match status" value="1"/>
</dbReference>
<dbReference type="Gene3D" id="1.20.1640.10">
    <property type="entry name" value="Multidrug efflux transporter AcrB transmembrane domain"/>
    <property type="match status" value="1"/>
</dbReference>
<dbReference type="EMBL" id="FNSD01000001">
    <property type="protein sequence ID" value="SEB90808.1"/>
    <property type="molecule type" value="Genomic_DNA"/>
</dbReference>
<dbReference type="AlphaFoldDB" id="A0A1H4N7M2"/>
<dbReference type="PANTHER" id="PTHR30081">
    <property type="entry name" value="PROTEIN-EXPORT MEMBRANE PROTEIN SEC"/>
    <property type="match status" value="1"/>
</dbReference>
<feature type="transmembrane region" description="Helical" evidence="9">
    <location>
        <begin position="484"/>
        <end position="508"/>
    </location>
</feature>
<dbReference type="InterPro" id="IPR022813">
    <property type="entry name" value="SecD/SecF_arch_bac"/>
</dbReference>
<dbReference type="Pfam" id="PF22599">
    <property type="entry name" value="SecDF_P1_head"/>
    <property type="match status" value="1"/>
</dbReference>
<evidence type="ECO:0000256" key="9">
    <source>
        <dbReference type="HAMAP-Rule" id="MF_01463"/>
    </source>
</evidence>
<keyword evidence="3 9" id="KW-1003">Cell membrane</keyword>
<comment type="function">
    <text evidence="9">Part of the Sec protein translocase complex. Interacts with the SecYEG preprotein conducting channel. SecDF uses the proton motive force (PMF) to complete protein translocation after the ATP-dependent function of SecA.</text>
</comment>
<dbReference type="Pfam" id="PF07549">
    <property type="entry name" value="Sec_GG"/>
    <property type="match status" value="1"/>
</dbReference>
<comment type="subcellular location">
    <subcellularLocation>
        <location evidence="1 9">Cell membrane</location>
        <topology evidence="1 9">Multi-pass membrane protein</topology>
    </subcellularLocation>
</comment>
<evidence type="ECO:0000256" key="8">
    <source>
        <dbReference type="ARBA" id="ARBA00023136"/>
    </source>
</evidence>
<evidence type="ECO:0000256" key="5">
    <source>
        <dbReference type="ARBA" id="ARBA00022927"/>
    </source>
</evidence>
<dbReference type="Proteomes" id="UP000182409">
    <property type="component" value="Unassembled WGS sequence"/>
</dbReference>
<feature type="domain" description="Protein export membrane protein SecD/SecF C-terminal" evidence="10">
    <location>
        <begin position="340"/>
        <end position="508"/>
    </location>
</feature>
<keyword evidence="5 9" id="KW-0653">Protein transport</keyword>
<dbReference type="InterPro" id="IPR001036">
    <property type="entry name" value="Acrflvin-R"/>
</dbReference>
<dbReference type="NCBIfam" id="TIGR00916">
    <property type="entry name" value="2A0604s01"/>
    <property type="match status" value="1"/>
</dbReference>
<dbReference type="InterPro" id="IPR054384">
    <property type="entry name" value="SecDF_P1_head"/>
</dbReference>
<dbReference type="InterPro" id="IPR048631">
    <property type="entry name" value="SecD_1st"/>
</dbReference>
<keyword evidence="8 9" id="KW-0472">Membrane</keyword>
<feature type="domain" description="Protein translocase subunit SecDF P1" evidence="11">
    <location>
        <begin position="147"/>
        <end position="206"/>
    </location>
</feature>
<dbReference type="GO" id="GO:0043952">
    <property type="term" value="P:protein transport by the Sec complex"/>
    <property type="evidence" value="ECO:0007669"/>
    <property type="project" value="UniProtKB-UniRule"/>
</dbReference>
<dbReference type="Gene3D" id="3.30.70.3400">
    <property type="match status" value="1"/>
</dbReference>
<dbReference type="InterPro" id="IPR005791">
    <property type="entry name" value="SecD"/>
</dbReference>
<sequence>MQKNLNGKIIAIIAILLVFLYGIFGIPHGSLKQTLTDRIHLGLDLRGGTHLVLQVHTAEAVAANSDNDLVRTQAAVTKVAPTAKAAKPDAAQPVILVSGVPSASMQAVKTVLSGTEYSAYDISSTADGYKLSMKLAEIKDMRERTLDTSIETIRSRVDSLGVAEPVIQKYGLGEDQILVELPGIDNPDRVRDVIQSTARLEIHEVEGGPYTSLQDAQTAVQPDAVIVQGGNTADAQEYYALKRIAIVQGPDFRDARASQDEAGRPDVSFNLTTGAGDRFYQYTSTSIGKQMAIVLDNRVKEVATINGAIRDQGQISGGGFNKQTAADLSLMLRTGSLPASITFLETHSVGPSLGAASIRQGVIASIVGMLAVMVFMLVYYRGAGINADLALILNLVILLGFMGFTGSTLTLPGIAGVILTIGMGVDSNVLIFERIREEINLGKPAAAAVKNGFDHAWTTILDTHVTTIVSALILFFVGTGPVRGFAVTLMFGLLANLFTAVFVSRVIFDSVLQRKTRGEALSI</sequence>
<name>A0A1H4N7M2_9BACT</name>
<comment type="similarity">
    <text evidence="9">Belongs to the SecD/SecF family. SecD subfamily.</text>
</comment>
<comment type="caution">
    <text evidence="9">Lacks conserved residue(s) required for the propagation of feature annotation.</text>
</comment>
<dbReference type="GO" id="GO:0065002">
    <property type="term" value="P:intracellular protein transmembrane transport"/>
    <property type="evidence" value="ECO:0007669"/>
    <property type="project" value="UniProtKB-UniRule"/>
</dbReference>
<keyword evidence="6 9" id="KW-1133">Transmembrane helix</keyword>
<organism evidence="13 14">
    <name type="scientific">Terriglobus roseus</name>
    <dbReference type="NCBI Taxonomy" id="392734"/>
    <lineage>
        <taxon>Bacteria</taxon>
        <taxon>Pseudomonadati</taxon>
        <taxon>Acidobacteriota</taxon>
        <taxon>Terriglobia</taxon>
        <taxon>Terriglobales</taxon>
        <taxon>Acidobacteriaceae</taxon>
        <taxon>Terriglobus</taxon>
    </lineage>
</organism>
<evidence type="ECO:0000256" key="1">
    <source>
        <dbReference type="ARBA" id="ARBA00004651"/>
    </source>
</evidence>
<feature type="transmembrane region" description="Helical" evidence="9">
    <location>
        <begin position="387"/>
        <end position="407"/>
    </location>
</feature>
<reference evidence="13 14" key="1">
    <citation type="submission" date="2016-10" db="EMBL/GenBank/DDBJ databases">
        <authorList>
            <person name="de Groot N.N."/>
        </authorList>
    </citation>
    <scope>NUCLEOTIDE SEQUENCE [LARGE SCALE GENOMIC DNA]</scope>
    <source>
        <strain evidence="13 14">AB35.6</strain>
    </source>
</reference>
<dbReference type="PRINTS" id="PR00702">
    <property type="entry name" value="ACRIFLAVINRP"/>
</dbReference>